<dbReference type="AlphaFoldDB" id="A0A7R6T082"/>
<protein>
    <submittedName>
        <fullName evidence="2">Uncharacterized protein</fullName>
    </submittedName>
</protein>
<evidence type="ECO:0000313" key="2">
    <source>
        <dbReference type="EMBL" id="BBB33452.1"/>
    </source>
</evidence>
<accession>A0A7R6T082</accession>
<keyword evidence="3" id="KW-1185">Reference proteome</keyword>
<keyword evidence="1" id="KW-1133">Transmembrane helix</keyword>
<dbReference type="RefSeq" id="WP_201327762.1">
    <property type="nucleotide sequence ID" value="NZ_AP017470.1"/>
</dbReference>
<sequence length="173" mass="20606">MNKEKIILKVHENTKCSLIDDWIKISIFIVLFFLVNYGLFKLYVNLQHSWFGNSFPGVKGLLIFSFFPIIFNILIFFIYFAFPSNMIFYETFFEICYLFRKKRIDFKEIKEVKIKNSISGSDFEFYYYTYSGKKGFGAYYFSIDEDLKGKGANYVIQKLKKIFEEKGIPVVEK</sequence>
<keyword evidence="1" id="KW-0472">Membrane</keyword>
<evidence type="ECO:0000313" key="3">
    <source>
        <dbReference type="Proteomes" id="UP000595564"/>
    </source>
</evidence>
<dbReference type="KEGG" id="thyd:TTHT_2010"/>
<keyword evidence="1" id="KW-0812">Transmembrane</keyword>
<reference evidence="2 3" key="1">
    <citation type="journal article" date="2012" name="Extremophiles">
        <title>Thermotomaculum hydrothermale gen. nov., sp. nov., a novel heterotrophic thermophile within the phylum Acidobacteria from a deep-sea hydrothermal vent chimney in the Southern Okinawa Trough.</title>
        <authorList>
            <person name="Izumi H."/>
            <person name="Nunoura T."/>
            <person name="Miyazaki M."/>
            <person name="Mino S."/>
            <person name="Toki T."/>
            <person name="Takai K."/>
            <person name="Sako Y."/>
            <person name="Sawabe T."/>
            <person name="Nakagawa S."/>
        </authorList>
    </citation>
    <scope>NUCLEOTIDE SEQUENCE [LARGE SCALE GENOMIC DNA]</scope>
    <source>
        <strain evidence="2 3">AC55</strain>
    </source>
</reference>
<proteinExistence type="predicted"/>
<feature type="transmembrane region" description="Helical" evidence="1">
    <location>
        <begin position="60"/>
        <end position="82"/>
    </location>
</feature>
<organism evidence="2 3">
    <name type="scientific">Thermotomaculum hydrothermale</name>
    <dbReference type="NCBI Taxonomy" id="981385"/>
    <lineage>
        <taxon>Bacteria</taxon>
        <taxon>Pseudomonadati</taxon>
        <taxon>Acidobacteriota</taxon>
        <taxon>Holophagae</taxon>
        <taxon>Thermotomaculales</taxon>
        <taxon>Thermotomaculaceae</taxon>
        <taxon>Thermotomaculum</taxon>
    </lineage>
</organism>
<name>A0A7R6T082_9BACT</name>
<dbReference type="Proteomes" id="UP000595564">
    <property type="component" value="Chromosome"/>
</dbReference>
<evidence type="ECO:0000256" key="1">
    <source>
        <dbReference type="SAM" id="Phobius"/>
    </source>
</evidence>
<feature type="transmembrane region" description="Helical" evidence="1">
    <location>
        <begin position="21"/>
        <end position="40"/>
    </location>
</feature>
<gene>
    <name evidence="2" type="ORF">TTHT_2010</name>
</gene>
<dbReference type="EMBL" id="AP017470">
    <property type="protein sequence ID" value="BBB33452.1"/>
    <property type="molecule type" value="Genomic_DNA"/>
</dbReference>